<name>A0A511B5D0_9PROT</name>
<dbReference type="InterPro" id="IPR013830">
    <property type="entry name" value="SGNH_hydro"/>
</dbReference>
<gene>
    <name evidence="2" type="ORF">GKA01_01190</name>
</gene>
<accession>A0A511B5D0</accession>
<protein>
    <recommendedName>
        <fullName evidence="1">SGNH hydrolase-type esterase domain-containing protein</fullName>
    </recommendedName>
</protein>
<dbReference type="EMBL" id="BJVA01000001">
    <property type="protein sequence ID" value="GEK94922.1"/>
    <property type="molecule type" value="Genomic_DNA"/>
</dbReference>
<dbReference type="Proteomes" id="UP000321079">
    <property type="component" value="Unassembled WGS sequence"/>
</dbReference>
<comment type="caution">
    <text evidence="2">The sequence shown here is derived from an EMBL/GenBank/DDBJ whole genome shotgun (WGS) entry which is preliminary data.</text>
</comment>
<proteinExistence type="predicted"/>
<feature type="domain" description="SGNH hydrolase-type esterase" evidence="1">
    <location>
        <begin position="613"/>
        <end position="775"/>
    </location>
</feature>
<dbReference type="AlphaFoldDB" id="A0A511B5D0"/>
<evidence type="ECO:0000313" key="3">
    <source>
        <dbReference type="Proteomes" id="UP000321079"/>
    </source>
</evidence>
<dbReference type="RefSeq" id="WP_146858189.1">
    <property type="nucleotide sequence ID" value="NZ_BARK01000019.1"/>
</dbReference>
<reference evidence="2 3" key="1">
    <citation type="submission" date="2019-07" db="EMBL/GenBank/DDBJ databases">
        <title>Whole genome shotgun sequence of Gluconobacter kanchanaburiensis NBRC 103587.</title>
        <authorList>
            <person name="Hosoyama A."/>
            <person name="Uohara A."/>
            <person name="Ohji S."/>
            <person name="Ichikawa N."/>
        </authorList>
    </citation>
    <scope>NUCLEOTIDE SEQUENCE [LARGE SCALE GENOMIC DNA]</scope>
    <source>
        <strain evidence="2 3">NBRC 103587</strain>
    </source>
</reference>
<sequence>MTEITQQPITTLADGDVLMLVRIVNNTPLIFQLPAAQIMSLFAEKYAANTAEQIKTDFAATMTSAQNAVSGVAADAPAAKVLLTASQNGSSIGNFRGYWDAHANAPALANGVGAEGDLYLVSVAGTMSLDGNAVWAVGDAAWFHNGAWQFYARAGWAAVAQTITSLGEIRAGTARMLSGQDGNALTLTDAFGFLIGLIGPDGSYASDQDDQPAFGLTGSGVFAGDVRLLQSSDETVALLDKHGFPLRLNALSAPSGGQTLSVTQRPPGCRDDAAALYAAADVWQHDGESQTCLYPNANSAIWQAEGSVPQRPGDQFSASLAAAYGTTRQVSAYTGPLMDVIAVRGSGPVVVSIGQDDAGFLSRSDLMTARAGVATGTPLYVVKLYDQSSNGHHIMASGFDGTAASVEVANLPHIGERHHGRLDLVSWAAEPAAAQPLAIPASLTLSAGSASALLYGAVSSCNCPLYTTYSLLGLGSTDGQALTLGVGGGAESGRLAFSDYKPTTVLADSGRTLNVRHGLIGVSLGGGDSVTLHVPTIYPAGQDISLSSGFSARQFVGGVLGGAPAGSGYSSALQVSGLVLLNAAVTDADIKAATVSAARLYDWTPQIRDRLDCFGSSTTQGYLNKDGWCWPQMLGDYLDQPFEVRSVSVAGSKASDFLEYTIANMLADAADPAQPRRKHAITWYGNNDVNGGQSIATVVANNATIHQKLRAAGYEKLFILGQYNTGLNAAIRQAVADGTIDADAFIDPWSSLPMSNHADTALYHDGTHPTAAADRLAASFIARALNAHLEN</sequence>
<evidence type="ECO:0000313" key="2">
    <source>
        <dbReference type="EMBL" id="GEK94922.1"/>
    </source>
</evidence>
<dbReference type="Pfam" id="PF13472">
    <property type="entry name" value="Lipase_GDSL_2"/>
    <property type="match status" value="1"/>
</dbReference>
<evidence type="ECO:0000259" key="1">
    <source>
        <dbReference type="Pfam" id="PF13472"/>
    </source>
</evidence>
<dbReference type="SUPFAM" id="SSF52266">
    <property type="entry name" value="SGNH hydrolase"/>
    <property type="match status" value="1"/>
</dbReference>
<dbReference type="Gene3D" id="3.40.50.1110">
    <property type="entry name" value="SGNH hydrolase"/>
    <property type="match status" value="1"/>
</dbReference>
<dbReference type="Gene3D" id="2.60.120.200">
    <property type="match status" value="1"/>
</dbReference>
<dbReference type="OrthoDB" id="7241122at2"/>
<keyword evidence="3" id="KW-1185">Reference proteome</keyword>
<dbReference type="CDD" id="cd00229">
    <property type="entry name" value="SGNH_hydrolase"/>
    <property type="match status" value="1"/>
</dbReference>
<organism evidence="2 3">
    <name type="scientific">Gluconobacter kanchanaburiensis NBRC 103587</name>
    <dbReference type="NCBI Taxonomy" id="1307948"/>
    <lineage>
        <taxon>Bacteria</taxon>
        <taxon>Pseudomonadati</taxon>
        <taxon>Pseudomonadota</taxon>
        <taxon>Alphaproteobacteria</taxon>
        <taxon>Acetobacterales</taxon>
        <taxon>Acetobacteraceae</taxon>
        <taxon>Gluconobacter</taxon>
    </lineage>
</organism>
<dbReference type="InterPro" id="IPR036514">
    <property type="entry name" value="SGNH_hydro_sf"/>
</dbReference>
<dbReference type="GO" id="GO:0016788">
    <property type="term" value="F:hydrolase activity, acting on ester bonds"/>
    <property type="evidence" value="ECO:0007669"/>
    <property type="project" value="UniProtKB-ARBA"/>
</dbReference>